<dbReference type="Pfam" id="PF01266">
    <property type="entry name" value="DAO"/>
    <property type="match status" value="1"/>
</dbReference>
<dbReference type="GO" id="GO:0008115">
    <property type="term" value="F:sarcosine oxidase activity"/>
    <property type="evidence" value="ECO:0007669"/>
    <property type="project" value="TreeGrafter"/>
</dbReference>
<evidence type="ECO:0000256" key="3">
    <source>
        <dbReference type="ARBA" id="ARBA00022630"/>
    </source>
</evidence>
<dbReference type="Gene3D" id="3.30.9.10">
    <property type="entry name" value="D-Amino Acid Oxidase, subunit A, domain 2"/>
    <property type="match status" value="1"/>
</dbReference>
<feature type="domain" description="FAD dependent oxidoreductase" evidence="6">
    <location>
        <begin position="16"/>
        <end position="368"/>
    </location>
</feature>
<dbReference type="PANTHER" id="PTHR10961:SF46">
    <property type="entry name" value="PEROXISOMAL SARCOSINE OXIDASE"/>
    <property type="match status" value="1"/>
</dbReference>
<reference evidence="8" key="1">
    <citation type="submission" date="2022-11" db="UniProtKB">
        <authorList>
            <consortium name="WormBaseParasite"/>
        </authorList>
    </citation>
    <scope>IDENTIFICATION</scope>
</reference>
<evidence type="ECO:0000256" key="2">
    <source>
        <dbReference type="ARBA" id="ARBA00010989"/>
    </source>
</evidence>
<evidence type="ECO:0000259" key="6">
    <source>
        <dbReference type="Pfam" id="PF01266"/>
    </source>
</evidence>
<proteinExistence type="inferred from homology"/>
<dbReference type="SUPFAM" id="SSF51905">
    <property type="entry name" value="FAD/NAD(P)-binding domain"/>
    <property type="match status" value="1"/>
</dbReference>
<keyword evidence="4" id="KW-0274">FAD</keyword>
<comment type="cofactor">
    <cofactor evidence="1">
        <name>FAD</name>
        <dbReference type="ChEBI" id="CHEBI:57692"/>
    </cofactor>
</comment>
<dbReference type="GO" id="GO:0050660">
    <property type="term" value="F:flavin adenine dinucleotide binding"/>
    <property type="evidence" value="ECO:0007669"/>
    <property type="project" value="InterPro"/>
</dbReference>
<dbReference type="Proteomes" id="UP000887540">
    <property type="component" value="Unplaced"/>
</dbReference>
<sequence length="396" mass="44625">MTFTTYPKQNQKVDYDTIVIGAGIMGSCTAYQLAKKGRKTLLLEQFSYGHKKGSSHGASRIIRYAHSSPIYMPLADGAYREWDELSRLTGTKLYDACGLLWLGDENGTRTRSELLAKYGVQHRVFHGQEINKNFPYLKYGDEWHAVHDTKAGVIFADKCIEAAQKQFLAYGGTIHYSETVLAIKPLDNNIIEIYTNNHKYTCRSLVVTAGAWLNRLFPEIGTRTEPTLVGVNFWKITSNYELFKTENKSPVLIITELDDEMFSIPNVDHPGMIKFGVHAGVPLDMVNSNRPEPPKWTYTIPGKHIKEHLKYIDSSDPAIKESCVYTVTDDQDFIIDRHPIFRNIVIGGGFSGTGFKFGAIVGDILARMALDEDVSDFDLKPFSANRKVDPFHKAKL</sequence>
<dbReference type="PANTHER" id="PTHR10961">
    <property type="entry name" value="PEROXISOMAL SARCOSINE OXIDASE"/>
    <property type="match status" value="1"/>
</dbReference>
<evidence type="ECO:0000313" key="7">
    <source>
        <dbReference type="Proteomes" id="UP000887540"/>
    </source>
</evidence>
<dbReference type="SUPFAM" id="SSF54373">
    <property type="entry name" value="FAD-linked reductases, C-terminal domain"/>
    <property type="match status" value="1"/>
</dbReference>
<organism evidence="7 8">
    <name type="scientific">Acrobeloides nanus</name>
    <dbReference type="NCBI Taxonomy" id="290746"/>
    <lineage>
        <taxon>Eukaryota</taxon>
        <taxon>Metazoa</taxon>
        <taxon>Ecdysozoa</taxon>
        <taxon>Nematoda</taxon>
        <taxon>Chromadorea</taxon>
        <taxon>Rhabditida</taxon>
        <taxon>Tylenchina</taxon>
        <taxon>Cephalobomorpha</taxon>
        <taxon>Cephaloboidea</taxon>
        <taxon>Cephalobidae</taxon>
        <taxon>Acrobeloides</taxon>
    </lineage>
</organism>
<dbReference type="InterPro" id="IPR006076">
    <property type="entry name" value="FAD-dep_OxRdtase"/>
</dbReference>
<keyword evidence="7" id="KW-1185">Reference proteome</keyword>
<dbReference type="GO" id="GO:0050031">
    <property type="term" value="F:L-pipecolate oxidase activity"/>
    <property type="evidence" value="ECO:0007669"/>
    <property type="project" value="TreeGrafter"/>
</dbReference>
<evidence type="ECO:0000313" key="8">
    <source>
        <dbReference type="WBParaSite" id="ACRNAN_Path_957.g3689.t1"/>
    </source>
</evidence>
<comment type="similarity">
    <text evidence="2">Belongs to the MSOX/MTOX family.</text>
</comment>
<dbReference type="GO" id="GO:0033514">
    <property type="term" value="P:L-lysine catabolic process to acetyl-CoA via L-pipecolate"/>
    <property type="evidence" value="ECO:0007669"/>
    <property type="project" value="TreeGrafter"/>
</dbReference>
<name>A0A914CFE1_9BILA</name>
<dbReference type="InterPro" id="IPR036188">
    <property type="entry name" value="FAD/NAD-bd_sf"/>
</dbReference>
<dbReference type="AlphaFoldDB" id="A0A914CFE1"/>
<evidence type="ECO:0000256" key="1">
    <source>
        <dbReference type="ARBA" id="ARBA00001974"/>
    </source>
</evidence>
<dbReference type="WBParaSite" id="ACRNAN_Path_957.g3689.t1">
    <property type="protein sequence ID" value="ACRNAN_Path_957.g3689.t1"/>
    <property type="gene ID" value="ACRNAN_Path_957.g3689"/>
</dbReference>
<keyword evidence="5" id="KW-0560">Oxidoreductase</keyword>
<keyword evidence="3" id="KW-0285">Flavoprotein</keyword>
<evidence type="ECO:0000256" key="4">
    <source>
        <dbReference type="ARBA" id="ARBA00022827"/>
    </source>
</evidence>
<protein>
    <submittedName>
        <fullName evidence="8">Sarcosine oxidasee (formaldehyde-forming)</fullName>
    </submittedName>
</protein>
<accession>A0A914CFE1</accession>
<dbReference type="GO" id="GO:0005777">
    <property type="term" value="C:peroxisome"/>
    <property type="evidence" value="ECO:0007669"/>
    <property type="project" value="TreeGrafter"/>
</dbReference>
<dbReference type="NCBIfam" id="NF008425">
    <property type="entry name" value="PRK11259.1"/>
    <property type="match status" value="1"/>
</dbReference>
<dbReference type="Gene3D" id="3.50.50.60">
    <property type="entry name" value="FAD/NAD(P)-binding domain"/>
    <property type="match status" value="1"/>
</dbReference>
<dbReference type="InterPro" id="IPR045170">
    <property type="entry name" value="MTOX"/>
</dbReference>
<evidence type="ECO:0000256" key="5">
    <source>
        <dbReference type="ARBA" id="ARBA00023002"/>
    </source>
</evidence>